<sequence length="93" mass="10591">MSVAPGAVSAGYPACMKMPKPLKIALLLLGVYVLSVLMLRFGRNGMEWDRALLIGLVMAPVVLLWSHVRDRVDEGASTRGRRWRRRWQEKRQT</sequence>
<evidence type="ECO:0000313" key="3">
    <source>
        <dbReference type="Proteomes" id="UP000636661"/>
    </source>
</evidence>
<comment type="caution">
    <text evidence="2">The sequence shown here is derived from an EMBL/GenBank/DDBJ whole genome shotgun (WGS) entry which is preliminary data.</text>
</comment>
<keyword evidence="3" id="KW-1185">Reference proteome</keyword>
<feature type="transmembrane region" description="Helical" evidence="1">
    <location>
        <begin position="51"/>
        <end position="68"/>
    </location>
</feature>
<keyword evidence="1" id="KW-1133">Transmembrane helix</keyword>
<dbReference type="EMBL" id="BMTP01000011">
    <property type="protein sequence ID" value="GGU49796.1"/>
    <property type="molecule type" value="Genomic_DNA"/>
</dbReference>
<evidence type="ECO:0000256" key="1">
    <source>
        <dbReference type="SAM" id="Phobius"/>
    </source>
</evidence>
<dbReference type="AlphaFoldDB" id="A0A918I0C1"/>
<evidence type="ECO:0000313" key="2">
    <source>
        <dbReference type="EMBL" id="GGU49796.1"/>
    </source>
</evidence>
<organism evidence="2 3">
    <name type="scientific">Streptomyces lavendofoliae</name>
    <dbReference type="NCBI Taxonomy" id="67314"/>
    <lineage>
        <taxon>Bacteria</taxon>
        <taxon>Bacillati</taxon>
        <taxon>Actinomycetota</taxon>
        <taxon>Actinomycetes</taxon>
        <taxon>Kitasatosporales</taxon>
        <taxon>Streptomycetaceae</taxon>
        <taxon>Streptomyces</taxon>
    </lineage>
</organism>
<protein>
    <submittedName>
        <fullName evidence="2">Uncharacterized protein</fullName>
    </submittedName>
</protein>
<reference evidence="2" key="1">
    <citation type="journal article" date="2014" name="Int. J. Syst. Evol. Microbiol.">
        <title>Complete genome sequence of Corynebacterium casei LMG S-19264T (=DSM 44701T), isolated from a smear-ripened cheese.</title>
        <authorList>
            <consortium name="US DOE Joint Genome Institute (JGI-PGF)"/>
            <person name="Walter F."/>
            <person name="Albersmeier A."/>
            <person name="Kalinowski J."/>
            <person name="Ruckert C."/>
        </authorList>
    </citation>
    <scope>NUCLEOTIDE SEQUENCE</scope>
    <source>
        <strain evidence="2">JCM 4391</strain>
    </source>
</reference>
<proteinExistence type="predicted"/>
<reference evidence="2" key="2">
    <citation type="submission" date="2020-09" db="EMBL/GenBank/DDBJ databases">
        <authorList>
            <person name="Sun Q."/>
            <person name="Ohkuma M."/>
        </authorList>
    </citation>
    <scope>NUCLEOTIDE SEQUENCE</scope>
    <source>
        <strain evidence="2">JCM 4391</strain>
    </source>
</reference>
<keyword evidence="1" id="KW-0812">Transmembrane</keyword>
<feature type="transmembrane region" description="Helical" evidence="1">
    <location>
        <begin position="22"/>
        <end position="39"/>
    </location>
</feature>
<keyword evidence="1" id="KW-0472">Membrane</keyword>
<accession>A0A918I0C1</accession>
<name>A0A918I0C1_9ACTN</name>
<gene>
    <name evidence="2" type="ORF">GCM10010274_43010</name>
</gene>
<dbReference type="Proteomes" id="UP000636661">
    <property type="component" value="Unassembled WGS sequence"/>
</dbReference>